<evidence type="ECO:0000313" key="2">
    <source>
        <dbReference type="Proteomes" id="UP000217736"/>
    </source>
</evidence>
<organism evidence="1 2">
    <name type="scientific">Mycobacterium shigaense</name>
    <dbReference type="NCBI Taxonomy" id="722731"/>
    <lineage>
        <taxon>Bacteria</taxon>
        <taxon>Bacillati</taxon>
        <taxon>Actinomycetota</taxon>
        <taxon>Actinomycetes</taxon>
        <taxon>Mycobacteriales</taxon>
        <taxon>Mycobacteriaceae</taxon>
        <taxon>Mycobacterium</taxon>
        <taxon>Mycobacterium simiae complex</taxon>
    </lineage>
</organism>
<dbReference type="KEGG" id="mshg:MSG_01677"/>
<proteinExistence type="predicted"/>
<evidence type="ECO:0000313" key="1">
    <source>
        <dbReference type="EMBL" id="BAX91831.1"/>
    </source>
</evidence>
<accession>A0A1Z4EFT1</accession>
<reference evidence="2" key="1">
    <citation type="submission" date="2017-06" db="EMBL/GenBank/DDBJ databases">
        <title>Complete Genome Sequence of Mycobacterium shigaense.</title>
        <authorList>
            <person name="Fukano H."/>
            <person name="Yoshida M."/>
            <person name="Kazumi Y."/>
            <person name="Ogura Y."/>
            <person name="Mitarai S."/>
            <person name="Hayashi T."/>
            <person name="Hoshino Y."/>
        </authorList>
    </citation>
    <scope>NUCLEOTIDE SEQUENCE [LARGE SCALE GENOMIC DNA]</scope>
    <source>
        <strain evidence="2">UN-152</strain>
    </source>
</reference>
<gene>
    <name evidence="1" type="ORF">MSG_01677</name>
</gene>
<dbReference type="AlphaFoldDB" id="A0A1Z4EFT1"/>
<dbReference type="EMBL" id="AP018164">
    <property type="protein sequence ID" value="BAX91831.1"/>
    <property type="molecule type" value="Genomic_DNA"/>
</dbReference>
<sequence length="68" mass="7265">MMPRIFASTSNGFTPPHSVRDGAYGGIVETPRSAPMVTVLAAITVHLRTAVAPDLRRRPGSYSRLGSL</sequence>
<name>A0A1Z4EFT1_9MYCO</name>
<keyword evidence="2" id="KW-1185">Reference proteome</keyword>
<protein>
    <submittedName>
        <fullName evidence="1">Uncharacterized protein</fullName>
    </submittedName>
</protein>
<dbReference type="Proteomes" id="UP000217736">
    <property type="component" value="Chromosome"/>
</dbReference>